<dbReference type="Pfam" id="PF04542">
    <property type="entry name" value="Sigma70_r2"/>
    <property type="match status" value="1"/>
</dbReference>
<dbReference type="NCBIfam" id="TIGR02937">
    <property type="entry name" value="sigma70-ECF"/>
    <property type="match status" value="1"/>
</dbReference>
<dbReference type="InterPro" id="IPR000838">
    <property type="entry name" value="RNA_pol_sigma70_ECF_CS"/>
</dbReference>
<dbReference type="PANTHER" id="PTHR43133">
    <property type="entry name" value="RNA POLYMERASE ECF-TYPE SIGMA FACTO"/>
    <property type="match status" value="1"/>
</dbReference>
<gene>
    <name evidence="9" type="ORF">NBRC116591_39300</name>
</gene>
<dbReference type="PROSITE" id="PS01063">
    <property type="entry name" value="SIGMA70_ECF"/>
    <property type="match status" value="1"/>
</dbReference>
<dbReference type="EMBL" id="BAABWN010000019">
    <property type="protein sequence ID" value="GAA6170117.1"/>
    <property type="molecule type" value="Genomic_DNA"/>
</dbReference>
<keyword evidence="3 6" id="KW-0731">Sigma factor</keyword>
<proteinExistence type="inferred from homology"/>
<keyword evidence="5 6" id="KW-0804">Transcription</keyword>
<keyword evidence="2 6" id="KW-0805">Transcription regulation</keyword>
<dbReference type="InterPro" id="IPR007627">
    <property type="entry name" value="RNA_pol_sigma70_r2"/>
</dbReference>
<evidence type="ECO:0000256" key="5">
    <source>
        <dbReference type="ARBA" id="ARBA00023163"/>
    </source>
</evidence>
<dbReference type="SUPFAM" id="SSF88659">
    <property type="entry name" value="Sigma3 and sigma4 domains of RNA polymerase sigma factors"/>
    <property type="match status" value="1"/>
</dbReference>
<dbReference type="CDD" id="cd06171">
    <property type="entry name" value="Sigma70_r4"/>
    <property type="match status" value="1"/>
</dbReference>
<protein>
    <recommendedName>
        <fullName evidence="6">RNA polymerase sigma factor</fullName>
    </recommendedName>
</protein>
<evidence type="ECO:0000256" key="4">
    <source>
        <dbReference type="ARBA" id="ARBA00023125"/>
    </source>
</evidence>
<evidence type="ECO:0000259" key="8">
    <source>
        <dbReference type="Pfam" id="PF08281"/>
    </source>
</evidence>
<dbReference type="InterPro" id="IPR036388">
    <property type="entry name" value="WH-like_DNA-bd_sf"/>
</dbReference>
<dbReference type="SUPFAM" id="SSF88946">
    <property type="entry name" value="Sigma2 domain of RNA polymerase sigma factors"/>
    <property type="match status" value="1"/>
</dbReference>
<dbReference type="InterPro" id="IPR013249">
    <property type="entry name" value="RNA_pol_sigma70_r4_t2"/>
</dbReference>
<dbReference type="InterPro" id="IPR014284">
    <property type="entry name" value="RNA_pol_sigma-70_dom"/>
</dbReference>
<organism evidence="9 10">
    <name type="scientific">Sessilibacter corallicola</name>
    <dbReference type="NCBI Taxonomy" id="2904075"/>
    <lineage>
        <taxon>Bacteria</taxon>
        <taxon>Pseudomonadati</taxon>
        <taxon>Pseudomonadota</taxon>
        <taxon>Gammaproteobacteria</taxon>
        <taxon>Cellvibrionales</taxon>
        <taxon>Cellvibrionaceae</taxon>
        <taxon>Sessilibacter</taxon>
    </lineage>
</organism>
<dbReference type="RefSeq" id="WP_353304457.1">
    <property type="nucleotide sequence ID" value="NZ_BAABWN010000019.1"/>
</dbReference>
<evidence type="ECO:0000313" key="9">
    <source>
        <dbReference type="EMBL" id="GAA6170117.1"/>
    </source>
</evidence>
<sequence>MIKQSLVSTINKLRPNNTLVSDEQLIIQTQAGEKNAFEHIMRRYNQRLFRIARSILKDDTEALDIVQETYVKAYFQLDQYRGPTGFGSWLSRIATNEALGRLRSSKYITYDFDDPEYEFDMESCEPEPLNYLANQQLRELLENAIDQLPLHYRSVYVLRAIQKLSTSETAITLDISEDTVKKRFSRARKNLQKIFESHLQSAELSVFEFAGERCDLIVKNVLEKLHKKLS</sequence>
<dbReference type="InterPro" id="IPR039425">
    <property type="entry name" value="RNA_pol_sigma-70-like"/>
</dbReference>
<evidence type="ECO:0000256" key="2">
    <source>
        <dbReference type="ARBA" id="ARBA00023015"/>
    </source>
</evidence>
<evidence type="ECO:0000256" key="1">
    <source>
        <dbReference type="ARBA" id="ARBA00010641"/>
    </source>
</evidence>
<reference evidence="9 10" key="1">
    <citation type="submission" date="2024-04" db="EMBL/GenBank/DDBJ databases">
        <title>Draft genome sequence of Sessilibacter corallicola NBRC 116591.</title>
        <authorList>
            <person name="Miyakawa T."/>
            <person name="Kusuya Y."/>
            <person name="Miura T."/>
        </authorList>
    </citation>
    <scope>NUCLEOTIDE SEQUENCE [LARGE SCALE GENOMIC DNA]</scope>
    <source>
        <strain evidence="9 10">KU-00831-HH</strain>
    </source>
</reference>
<dbReference type="Pfam" id="PF08281">
    <property type="entry name" value="Sigma70_r4_2"/>
    <property type="match status" value="1"/>
</dbReference>
<comment type="caution">
    <text evidence="9">The sequence shown here is derived from an EMBL/GenBank/DDBJ whole genome shotgun (WGS) entry which is preliminary data.</text>
</comment>
<keyword evidence="4 6" id="KW-0238">DNA-binding</keyword>
<dbReference type="InterPro" id="IPR013325">
    <property type="entry name" value="RNA_pol_sigma_r2"/>
</dbReference>
<evidence type="ECO:0000256" key="6">
    <source>
        <dbReference type="RuleBase" id="RU000716"/>
    </source>
</evidence>
<evidence type="ECO:0000256" key="3">
    <source>
        <dbReference type="ARBA" id="ARBA00023082"/>
    </source>
</evidence>
<comment type="similarity">
    <text evidence="1 6">Belongs to the sigma-70 factor family. ECF subfamily.</text>
</comment>
<dbReference type="Gene3D" id="1.10.10.10">
    <property type="entry name" value="Winged helix-like DNA-binding domain superfamily/Winged helix DNA-binding domain"/>
    <property type="match status" value="1"/>
</dbReference>
<dbReference type="NCBIfam" id="NF008888">
    <property type="entry name" value="PRK11922.1"/>
    <property type="match status" value="1"/>
</dbReference>
<evidence type="ECO:0000313" key="10">
    <source>
        <dbReference type="Proteomes" id="UP001465153"/>
    </source>
</evidence>
<dbReference type="Gene3D" id="1.10.1740.10">
    <property type="match status" value="1"/>
</dbReference>
<name>A0ABQ0AEW6_9GAMM</name>
<dbReference type="Proteomes" id="UP001465153">
    <property type="component" value="Unassembled WGS sequence"/>
</dbReference>
<feature type="domain" description="RNA polymerase sigma-70 region 2" evidence="7">
    <location>
        <begin position="41"/>
        <end position="105"/>
    </location>
</feature>
<evidence type="ECO:0000259" key="7">
    <source>
        <dbReference type="Pfam" id="PF04542"/>
    </source>
</evidence>
<dbReference type="InterPro" id="IPR013324">
    <property type="entry name" value="RNA_pol_sigma_r3/r4-like"/>
</dbReference>
<dbReference type="PANTHER" id="PTHR43133:SF51">
    <property type="entry name" value="RNA POLYMERASE SIGMA FACTOR"/>
    <property type="match status" value="1"/>
</dbReference>
<keyword evidence="10" id="KW-1185">Reference proteome</keyword>
<feature type="domain" description="RNA polymerase sigma factor 70 region 4 type 2" evidence="8">
    <location>
        <begin position="139"/>
        <end position="191"/>
    </location>
</feature>
<accession>A0ABQ0AEW6</accession>